<keyword evidence="3" id="KW-1185">Reference proteome</keyword>
<dbReference type="Proteomes" id="UP000321249">
    <property type="component" value="Unassembled WGS sequence"/>
</dbReference>
<organism evidence="2 3">
    <name type="scientific">Allosphingosinicella ginsenosidimutans</name>
    <dbReference type="NCBI Taxonomy" id="1176539"/>
    <lineage>
        <taxon>Bacteria</taxon>
        <taxon>Pseudomonadati</taxon>
        <taxon>Pseudomonadota</taxon>
        <taxon>Alphaproteobacteria</taxon>
        <taxon>Sphingomonadales</taxon>
        <taxon>Sphingomonadaceae</taxon>
        <taxon>Allosphingosinicella</taxon>
    </lineage>
</organism>
<feature type="transmembrane region" description="Helical" evidence="1">
    <location>
        <begin position="12"/>
        <end position="31"/>
    </location>
</feature>
<keyword evidence="1" id="KW-0472">Membrane</keyword>
<protein>
    <submittedName>
        <fullName evidence="2">DUF2269 domain-containing protein</fullName>
    </submittedName>
</protein>
<reference evidence="2 3" key="1">
    <citation type="journal article" date="2015" name="J. Microbiol.">
        <title>Sphingosinicella ginsenosidimutans sp. nov., with ginsenoside converting activity.</title>
        <authorList>
            <person name="Kim J.K."/>
            <person name="Kang M.S."/>
            <person name="Park S.C."/>
            <person name="Kim K.M."/>
            <person name="Choi K."/>
            <person name="Yoon M.H."/>
            <person name="Im W.T."/>
        </authorList>
    </citation>
    <scope>NUCLEOTIDE SEQUENCE [LARGE SCALE GENOMIC DNA]</scope>
    <source>
        <strain evidence="2 3">BS-11</strain>
    </source>
</reference>
<feature type="transmembrane region" description="Helical" evidence="1">
    <location>
        <begin position="52"/>
        <end position="73"/>
    </location>
</feature>
<dbReference type="OrthoDB" id="9786302at2"/>
<evidence type="ECO:0000313" key="3">
    <source>
        <dbReference type="Proteomes" id="UP000321249"/>
    </source>
</evidence>
<feature type="transmembrane region" description="Helical" evidence="1">
    <location>
        <begin position="79"/>
        <end position="102"/>
    </location>
</feature>
<dbReference type="InterPro" id="IPR018729">
    <property type="entry name" value="DUF2269_transmembrane"/>
</dbReference>
<accession>A0A5C6TS44</accession>
<sequence length="155" mass="16930">MDTYTLVKTIHILSATILFGTGIGTAFFFWSARHGDDAARLYAARTTVRADFLFTLPAVIIQPASGAWMIARAGYDPGALWLSATVLLYLLVGACWIPVVWIQARMAQMLGEKVAGGAFDAARYERLRRIWFALGWPAFAAMIAIFALMVAKPAG</sequence>
<dbReference type="RefSeq" id="WP_147042228.1">
    <property type="nucleotide sequence ID" value="NZ_BAABIR010000002.1"/>
</dbReference>
<evidence type="ECO:0000313" key="2">
    <source>
        <dbReference type="EMBL" id="TXC62841.1"/>
    </source>
</evidence>
<feature type="transmembrane region" description="Helical" evidence="1">
    <location>
        <begin position="130"/>
        <end position="151"/>
    </location>
</feature>
<keyword evidence="1" id="KW-0812">Transmembrane</keyword>
<dbReference type="Pfam" id="PF10027">
    <property type="entry name" value="DUF2269"/>
    <property type="match status" value="1"/>
</dbReference>
<dbReference type="EMBL" id="VOQQ01000001">
    <property type="protein sequence ID" value="TXC62841.1"/>
    <property type="molecule type" value="Genomic_DNA"/>
</dbReference>
<gene>
    <name evidence="2" type="ORF">FRZ32_03665</name>
</gene>
<name>A0A5C6TS44_9SPHN</name>
<proteinExistence type="predicted"/>
<evidence type="ECO:0000256" key="1">
    <source>
        <dbReference type="SAM" id="Phobius"/>
    </source>
</evidence>
<keyword evidence="1" id="KW-1133">Transmembrane helix</keyword>
<comment type="caution">
    <text evidence="2">The sequence shown here is derived from an EMBL/GenBank/DDBJ whole genome shotgun (WGS) entry which is preliminary data.</text>
</comment>
<dbReference type="AlphaFoldDB" id="A0A5C6TS44"/>